<reference evidence="1 2" key="1">
    <citation type="journal article" date="2015" name="Genome Announc.">
        <title>Draft Genome of the Euendolithic (true boring) Cyanobacterium Mastigocoleus testarum strain BC008.</title>
        <authorList>
            <person name="Guida B.S."/>
            <person name="Garcia-Pichel F."/>
        </authorList>
    </citation>
    <scope>NUCLEOTIDE SEQUENCE [LARGE SCALE GENOMIC DNA]</scope>
    <source>
        <strain evidence="1 2">BC008</strain>
    </source>
</reference>
<protein>
    <submittedName>
        <fullName evidence="1">Uncharacterized protein</fullName>
    </submittedName>
</protein>
<dbReference type="Proteomes" id="UP000053372">
    <property type="component" value="Unassembled WGS sequence"/>
</dbReference>
<comment type="caution">
    <text evidence="1">The sequence shown here is derived from an EMBL/GenBank/DDBJ whole genome shotgun (WGS) entry which is preliminary data.</text>
</comment>
<sequence length="156" mass="17565">MGNDARGGENRTIGRKYAKGKKAQERALALVKALLLLEHINSFGENSEKIQVKWADGDEALLKLERINLIRKHSEQVQVKWDGDILEVSTTLVALLKLIKEVHPDKLEFGTTGENQKKLVRDSHKFVGDTITFLKKDINSTLLTHLPHPNCHTPRG</sequence>
<evidence type="ECO:0000313" key="2">
    <source>
        <dbReference type="Proteomes" id="UP000053372"/>
    </source>
</evidence>
<accession>A0A0V7ZBM7</accession>
<dbReference type="RefSeq" id="WP_027846130.1">
    <property type="nucleotide sequence ID" value="NZ_LMTZ01000167.1"/>
</dbReference>
<gene>
    <name evidence="1" type="ORF">BC008_07700</name>
</gene>
<dbReference type="EMBL" id="LMTZ01000167">
    <property type="protein sequence ID" value="KST61921.1"/>
    <property type="molecule type" value="Genomic_DNA"/>
</dbReference>
<name>A0A0V7ZBM7_9CYAN</name>
<dbReference type="AlphaFoldDB" id="A0A0V7ZBM7"/>
<evidence type="ECO:0000313" key="1">
    <source>
        <dbReference type="EMBL" id="KST61921.1"/>
    </source>
</evidence>
<keyword evidence="2" id="KW-1185">Reference proteome</keyword>
<organism evidence="1 2">
    <name type="scientific">Mastigocoleus testarum BC008</name>
    <dbReference type="NCBI Taxonomy" id="371196"/>
    <lineage>
        <taxon>Bacteria</taxon>
        <taxon>Bacillati</taxon>
        <taxon>Cyanobacteriota</taxon>
        <taxon>Cyanophyceae</taxon>
        <taxon>Nostocales</taxon>
        <taxon>Hapalosiphonaceae</taxon>
        <taxon>Mastigocoleus</taxon>
    </lineage>
</organism>
<proteinExistence type="predicted"/>